<accession>A0A914E105</accession>
<organism evidence="2 3">
    <name type="scientific">Acrobeloides nanus</name>
    <dbReference type="NCBI Taxonomy" id="290746"/>
    <lineage>
        <taxon>Eukaryota</taxon>
        <taxon>Metazoa</taxon>
        <taxon>Ecdysozoa</taxon>
        <taxon>Nematoda</taxon>
        <taxon>Chromadorea</taxon>
        <taxon>Rhabditida</taxon>
        <taxon>Tylenchina</taxon>
        <taxon>Cephalobomorpha</taxon>
        <taxon>Cephaloboidea</taxon>
        <taxon>Cephalobidae</taxon>
        <taxon>Acrobeloides</taxon>
    </lineage>
</organism>
<name>A0A914E105_9BILA</name>
<sequence length="297" mass="34794">MDTSALTSQYNFYHFSQETTMILKEMERMNDHISQQKRIWDECHKREVESLDKSLQSLGLEQMGHNSPVRNVVLHDQQRTAFSIQVQPQRRSSRPDNIDLSFPPIYHNQPRSFQNSTFFQNKRQQQHPPPPPPPPTPQYQNHVYQGFTNQDILGPFVQSMPNNKLSQGQAQDEIFQHMNLERTGQSYPGSTRVMGIHDQQPRVFFAVPRNQMPQQQRRSNRVNSFDQNSHNVRSFLNSHYYPRNRQSNFRYSYNHQSSPGHSNVGQFSHSTKNLNQGQGHGQGRRGRHTSSDNYDYN</sequence>
<dbReference type="Proteomes" id="UP000887540">
    <property type="component" value="Unplaced"/>
</dbReference>
<feature type="compositionally biased region" description="Polar residues" evidence="1">
    <location>
        <begin position="250"/>
        <end position="275"/>
    </location>
</feature>
<protein>
    <submittedName>
        <fullName evidence="3">Uncharacterized protein</fullName>
    </submittedName>
</protein>
<keyword evidence="2" id="KW-1185">Reference proteome</keyword>
<evidence type="ECO:0000313" key="2">
    <source>
        <dbReference type="Proteomes" id="UP000887540"/>
    </source>
</evidence>
<dbReference type="AlphaFoldDB" id="A0A914E105"/>
<evidence type="ECO:0000256" key="1">
    <source>
        <dbReference type="SAM" id="MobiDB-lite"/>
    </source>
</evidence>
<feature type="region of interest" description="Disordered" evidence="1">
    <location>
        <begin position="84"/>
        <end position="107"/>
    </location>
</feature>
<feature type="compositionally biased region" description="Pro residues" evidence="1">
    <location>
        <begin position="127"/>
        <end position="137"/>
    </location>
</feature>
<dbReference type="WBParaSite" id="ACRNAN_scaffold5039.g30433.t1">
    <property type="protein sequence ID" value="ACRNAN_scaffold5039.g30433.t1"/>
    <property type="gene ID" value="ACRNAN_scaffold5039.g30433"/>
</dbReference>
<feature type="region of interest" description="Disordered" evidence="1">
    <location>
        <begin position="119"/>
        <end position="142"/>
    </location>
</feature>
<proteinExistence type="predicted"/>
<feature type="region of interest" description="Disordered" evidence="1">
    <location>
        <begin position="250"/>
        <end position="297"/>
    </location>
</feature>
<reference evidence="3" key="1">
    <citation type="submission" date="2022-11" db="UniProtKB">
        <authorList>
            <consortium name="WormBaseParasite"/>
        </authorList>
    </citation>
    <scope>IDENTIFICATION</scope>
</reference>
<evidence type="ECO:0000313" key="3">
    <source>
        <dbReference type="WBParaSite" id="ACRNAN_scaffold5039.g30433.t1"/>
    </source>
</evidence>